<evidence type="ECO:0000313" key="2">
    <source>
        <dbReference type="EMBL" id="KAJ3837612.1"/>
    </source>
</evidence>
<sequence length="205" mass="21380">MFTSVRSLVPLAIMAAAASSVAATPVKVWARSDVLTTFTSNFTLAAFNTTLPNANLTGAPLVLGSGGAIDGESFQVTSTYAFYPLDEYPSLGLVEGNLRAFLSDGGWFTNATAPLSGNALGWVTSSFYSDPASTAFSAIWIDDTQPYAILAVNGVSNLWSLCPSDAPRAGQNTLYFNATTIPSQSGVSGASPIECYPVKVNMVPV</sequence>
<feature type="chain" id="PRO_5041215222" evidence="1">
    <location>
        <begin position="24"/>
        <end position="205"/>
    </location>
</feature>
<keyword evidence="1" id="KW-0732">Signal</keyword>
<evidence type="ECO:0000256" key="1">
    <source>
        <dbReference type="SAM" id="SignalP"/>
    </source>
</evidence>
<comment type="caution">
    <text evidence="2">The sequence shown here is derived from an EMBL/GenBank/DDBJ whole genome shotgun (WGS) entry which is preliminary data.</text>
</comment>
<feature type="signal peptide" evidence="1">
    <location>
        <begin position="1"/>
        <end position="23"/>
    </location>
</feature>
<keyword evidence="3" id="KW-1185">Reference proteome</keyword>
<dbReference type="EMBL" id="MU806234">
    <property type="protein sequence ID" value="KAJ3837612.1"/>
    <property type="molecule type" value="Genomic_DNA"/>
</dbReference>
<organism evidence="2 3">
    <name type="scientific">Lentinula raphanica</name>
    <dbReference type="NCBI Taxonomy" id="153919"/>
    <lineage>
        <taxon>Eukaryota</taxon>
        <taxon>Fungi</taxon>
        <taxon>Dikarya</taxon>
        <taxon>Basidiomycota</taxon>
        <taxon>Agaricomycotina</taxon>
        <taxon>Agaricomycetes</taxon>
        <taxon>Agaricomycetidae</taxon>
        <taxon>Agaricales</taxon>
        <taxon>Marasmiineae</taxon>
        <taxon>Omphalotaceae</taxon>
        <taxon>Lentinula</taxon>
    </lineage>
</organism>
<proteinExistence type="predicted"/>
<dbReference type="Proteomes" id="UP001163846">
    <property type="component" value="Unassembled WGS sequence"/>
</dbReference>
<protein>
    <submittedName>
        <fullName evidence="2">Uncharacterized protein</fullName>
    </submittedName>
</protein>
<name>A0AA38UD37_9AGAR</name>
<gene>
    <name evidence="2" type="ORF">F5878DRAFT_661936</name>
</gene>
<evidence type="ECO:0000313" key="3">
    <source>
        <dbReference type="Proteomes" id="UP001163846"/>
    </source>
</evidence>
<dbReference type="AlphaFoldDB" id="A0AA38UD37"/>
<accession>A0AA38UD37</accession>
<reference evidence="2" key="1">
    <citation type="submission" date="2022-08" db="EMBL/GenBank/DDBJ databases">
        <authorList>
            <consortium name="DOE Joint Genome Institute"/>
            <person name="Min B."/>
            <person name="Riley R."/>
            <person name="Sierra-Patev S."/>
            <person name="Naranjo-Ortiz M."/>
            <person name="Looney B."/>
            <person name="Konkel Z."/>
            <person name="Slot J.C."/>
            <person name="Sakamoto Y."/>
            <person name="Steenwyk J.L."/>
            <person name="Rokas A."/>
            <person name="Carro J."/>
            <person name="Camarero S."/>
            <person name="Ferreira P."/>
            <person name="Molpeceres G."/>
            <person name="Ruiz-Duenas F.J."/>
            <person name="Serrano A."/>
            <person name="Henrissat B."/>
            <person name="Drula E."/>
            <person name="Hughes K.W."/>
            <person name="Mata J.L."/>
            <person name="Ishikawa N.K."/>
            <person name="Vargas-Isla R."/>
            <person name="Ushijima S."/>
            <person name="Smith C.A."/>
            <person name="Ahrendt S."/>
            <person name="Andreopoulos W."/>
            <person name="He G."/>
            <person name="Labutti K."/>
            <person name="Lipzen A."/>
            <person name="Ng V."/>
            <person name="Sandor L."/>
            <person name="Barry K."/>
            <person name="Martinez A.T."/>
            <person name="Xiao Y."/>
            <person name="Gibbons J.G."/>
            <person name="Terashima K."/>
            <person name="Hibbett D.S."/>
            <person name="Grigoriev I.V."/>
        </authorList>
    </citation>
    <scope>NUCLEOTIDE SEQUENCE</scope>
    <source>
        <strain evidence="2">TFB9207</strain>
    </source>
</reference>